<dbReference type="EMBL" id="KM217574">
    <property type="protein sequence ID" value="AIU36925.1"/>
    <property type="molecule type" value="Genomic_DNA"/>
</dbReference>
<reference evidence="1" key="2">
    <citation type="submission" date="2014-07" db="EMBL/GenBank/DDBJ databases">
        <title>Comparative genomics of CpGV: Evolution of a crop protection agent.</title>
        <authorList>
            <person name="Radtke P.C."/>
            <person name="Jehle J.A."/>
        </authorList>
    </citation>
    <scope>NUCLEOTIDE SEQUENCE</scope>
    <source>
        <strain evidence="1">CpGV-I07</strain>
    </source>
</reference>
<accession>A0A097P1B6</accession>
<sequence length="67" mass="7958">MRRWGGSNNTSQRTRSHYPTNIIQYKTTTHTHAEYAHQRFINTTPLYGRLQFHIEFERSCKISGPSF</sequence>
<proteinExistence type="predicted"/>
<gene>
    <name evidence="1" type="primary">orf142</name>
</gene>
<name>A0A097P1B6_GVCP</name>
<reference evidence="1" key="1">
    <citation type="journal article" date="2014" name="Proc. Natl. Acad. Sci. U.S.A.">
        <title>Baculovirus resistance in codling moth is virus isolate-dependent and the consequence of a mutation in viral gene pe38.</title>
        <authorList>
            <person name="Gebhardt M.M."/>
            <person name="Eberle K.E."/>
            <person name="Radtke P."/>
            <person name="Jehle J.A."/>
        </authorList>
    </citation>
    <scope>NUCLEOTIDE SEQUENCE</scope>
    <source>
        <strain evidence="1">CpGV-I07</strain>
    </source>
</reference>
<evidence type="ECO:0000313" key="1">
    <source>
        <dbReference type="EMBL" id="AIU36925.1"/>
    </source>
</evidence>
<organismHost>
    <name type="scientific">Cydia pomonella</name>
    <name type="common">Codling moth</name>
    <dbReference type="NCBI Taxonomy" id="82600"/>
</organismHost>
<organism evidence="1">
    <name type="scientific">Cydia pomonella granulosis virus</name>
    <name type="common">CpGV</name>
    <name type="synonym">Cydia pomonella granulovirus</name>
    <dbReference type="NCBI Taxonomy" id="28289"/>
    <lineage>
        <taxon>Viruses</taxon>
        <taxon>Viruses incertae sedis</taxon>
        <taxon>Naldaviricetes</taxon>
        <taxon>Lefavirales</taxon>
        <taxon>Baculoviridae</taxon>
        <taxon>Betabaculovirus</taxon>
        <taxon>Betabaculovirus cypomonellae</taxon>
    </lineage>
</organism>
<protein>
    <submittedName>
        <fullName evidence="1">ORF142</fullName>
    </submittedName>
</protein>